<dbReference type="NCBIfam" id="TIGR00488">
    <property type="entry name" value="bis(5'-nucleosyl)-tetraphosphatase (symmetrical) YqeK"/>
    <property type="match status" value="1"/>
</dbReference>
<sequence>MNRTVVLNWLADHVPKPRVNHILRVEETAVSLAQRHDLDPMKAGQAGLLHDLAKYFKAARLLRMARAEALSLDPIVEENPHLLHGPVGAIVAREQFRVQDLEVLDAIANHTLGSPDMSPLSCVIFLADGTEPGRGDHPKLKEIREVSQNNLHRAVALLCDRKLRRLLKNKQLVHPQMVLTRNWALQQTTE</sequence>
<organism evidence="8 9">
    <name type="scientific">Acaryochloris thomasi RCC1774</name>
    <dbReference type="NCBI Taxonomy" id="1764569"/>
    <lineage>
        <taxon>Bacteria</taxon>
        <taxon>Bacillati</taxon>
        <taxon>Cyanobacteriota</taxon>
        <taxon>Cyanophyceae</taxon>
        <taxon>Acaryochloridales</taxon>
        <taxon>Acaryochloridaceae</taxon>
        <taxon>Acaryochloris</taxon>
        <taxon>Acaryochloris thomasi</taxon>
    </lineage>
</organism>
<keyword evidence="9" id="KW-1185">Reference proteome</keyword>
<keyword evidence="4" id="KW-0378">Hydrolase</keyword>
<dbReference type="Proteomes" id="UP000248857">
    <property type="component" value="Unassembled WGS sequence"/>
</dbReference>
<dbReference type="SUPFAM" id="SSF109604">
    <property type="entry name" value="HD-domain/PDEase-like"/>
    <property type="match status" value="1"/>
</dbReference>
<evidence type="ECO:0000256" key="3">
    <source>
        <dbReference type="ARBA" id="ARBA00022741"/>
    </source>
</evidence>
<name>A0A2W1JN87_9CYAN</name>
<dbReference type="PROSITE" id="PS51831">
    <property type="entry name" value="HD"/>
    <property type="match status" value="1"/>
</dbReference>
<dbReference type="GO" id="GO:0008803">
    <property type="term" value="F:bis(5'-nucleosyl)-tetraphosphatase (symmetrical) activity"/>
    <property type="evidence" value="ECO:0007669"/>
    <property type="project" value="UniProtKB-EC"/>
</dbReference>
<evidence type="ECO:0000256" key="1">
    <source>
        <dbReference type="ARBA" id="ARBA00012506"/>
    </source>
</evidence>
<dbReference type="Pfam" id="PF01966">
    <property type="entry name" value="HD"/>
    <property type="match status" value="1"/>
</dbReference>
<gene>
    <name evidence="8" type="ORF">C1752_00764</name>
</gene>
<evidence type="ECO:0000256" key="6">
    <source>
        <dbReference type="ARBA" id="ARBA00049417"/>
    </source>
</evidence>
<dbReference type="RefSeq" id="WP_110984742.1">
    <property type="nucleotide sequence ID" value="NZ_CAWNWM010000002.1"/>
</dbReference>
<keyword evidence="3" id="KW-0547">Nucleotide-binding</keyword>
<dbReference type="GO" id="GO:0046872">
    <property type="term" value="F:metal ion binding"/>
    <property type="evidence" value="ECO:0007669"/>
    <property type="project" value="UniProtKB-KW"/>
</dbReference>
<comment type="caution">
    <text evidence="8">The sequence shown here is derived from an EMBL/GenBank/DDBJ whole genome shotgun (WGS) entry which is preliminary data.</text>
</comment>
<dbReference type="PANTHER" id="PTHR35795">
    <property type="entry name" value="SLR1885 PROTEIN"/>
    <property type="match status" value="1"/>
</dbReference>
<evidence type="ECO:0000313" key="9">
    <source>
        <dbReference type="Proteomes" id="UP000248857"/>
    </source>
</evidence>
<dbReference type="InterPro" id="IPR051094">
    <property type="entry name" value="Diverse_Catalytic_Enzymes"/>
</dbReference>
<dbReference type="InterPro" id="IPR006674">
    <property type="entry name" value="HD_domain"/>
</dbReference>
<proteinExistence type="predicted"/>
<dbReference type="InterPro" id="IPR003607">
    <property type="entry name" value="HD/PDEase_dom"/>
</dbReference>
<comment type="catalytic activity">
    <reaction evidence="6">
        <text>P(1),P(4)-bis(5'-adenosyl) tetraphosphate + H2O = 2 ADP + 2 H(+)</text>
        <dbReference type="Rhea" id="RHEA:24252"/>
        <dbReference type="ChEBI" id="CHEBI:15377"/>
        <dbReference type="ChEBI" id="CHEBI:15378"/>
        <dbReference type="ChEBI" id="CHEBI:58141"/>
        <dbReference type="ChEBI" id="CHEBI:456216"/>
        <dbReference type="EC" id="3.6.1.41"/>
    </reaction>
</comment>
<feature type="domain" description="HD" evidence="7">
    <location>
        <begin position="18"/>
        <end position="133"/>
    </location>
</feature>
<dbReference type="PANTHER" id="PTHR35795:SF1">
    <property type="entry name" value="BIS(5'-NUCLEOSYL)-TETRAPHOSPHATASE, SYMMETRICAL"/>
    <property type="match status" value="1"/>
</dbReference>
<dbReference type="EMBL" id="PQWO01000002">
    <property type="protein sequence ID" value="PZD74793.1"/>
    <property type="molecule type" value="Genomic_DNA"/>
</dbReference>
<evidence type="ECO:0000256" key="2">
    <source>
        <dbReference type="ARBA" id="ARBA00022723"/>
    </source>
</evidence>
<evidence type="ECO:0000256" key="4">
    <source>
        <dbReference type="ARBA" id="ARBA00022801"/>
    </source>
</evidence>
<dbReference type="InterPro" id="IPR005249">
    <property type="entry name" value="YqeK"/>
</dbReference>
<dbReference type="EC" id="3.6.1.41" evidence="1"/>
<protein>
    <recommendedName>
        <fullName evidence="1">bis(5'-nucleosyl)-tetraphosphatase (symmetrical)</fullName>
        <ecNumber evidence="1">3.6.1.41</ecNumber>
    </recommendedName>
</protein>
<reference evidence="8 9" key="1">
    <citation type="journal article" date="2018" name="Sci. Rep.">
        <title>A novel species of the marine cyanobacterium Acaryochloris with a unique pigment content and lifestyle.</title>
        <authorList>
            <person name="Partensky F."/>
            <person name="Six C."/>
            <person name="Ratin M."/>
            <person name="Garczarek L."/>
            <person name="Vaulot D."/>
            <person name="Probert I."/>
            <person name="Calteau A."/>
            <person name="Gourvil P."/>
            <person name="Marie D."/>
            <person name="Grebert T."/>
            <person name="Bouchier C."/>
            <person name="Le Panse S."/>
            <person name="Gachenot M."/>
            <person name="Rodriguez F."/>
            <person name="Garrido J.L."/>
        </authorList>
    </citation>
    <scope>NUCLEOTIDE SEQUENCE [LARGE SCALE GENOMIC DNA]</scope>
    <source>
        <strain evidence="8 9">RCC1774</strain>
    </source>
</reference>
<keyword evidence="2" id="KW-0479">Metal-binding</keyword>
<dbReference type="SMART" id="SM00471">
    <property type="entry name" value="HDc"/>
    <property type="match status" value="1"/>
</dbReference>
<dbReference type="CDD" id="cd00077">
    <property type="entry name" value="HDc"/>
    <property type="match status" value="1"/>
</dbReference>
<evidence type="ECO:0000256" key="5">
    <source>
        <dbReference type="ARBA" id="ARBA00023004"/>
    </source>
</evidence>
<evidence type="ECO:0000259" key="7">
    <source>
        <dbReference type="PROSITE" id="PS51831"/>
    </source>
</evidence>
<accession>A0A2W1JN87</accession>
<dbReference type="Gene3D" id="1.10.3210.10">
    <property type="entry name" value="Hypothetical protein af1432"/>
    <property type="match status" value="1"/>
</dbReference>
<evidence type="ECO:0000313" key="8">
    <source>
        <dbReference type="EMBL" id="PZD74793.1"/>
    </source>
</evidence>
<keyword evidence="5" id="KW-0408">Iron</keyword>
<dbReference type="OrthoDB" id="5295945at2"/>
<dbReference type="GO" id="GO:0000166">
    <property type="term" value="F:nucleotide binding"/>
    <property type="evidence" value="ECO:0007669"/>
    <property type="project" value="UniProtKB-KW"/>
</dbReference>
<dbReference type="AlphaFoldDB" id="A0A2W1JN87"/>